<keyword evidence="3 8" id="KW-0812">Transmembrane</keyword>
<evidence type="ECO:0000256" key="1">
    <source>
        <dbReference type="ARBA" id="ARBA00004141"/>
    </source>
</evidence>
<keyword evidence="6 8" id="KW-0472">Membrane</keyword>
<evidence type="ECO:0000313" key="11">
    <source>
        <dbReference type="Proteomes" id="UP000320239"/>
    </source>
</evidence>
<evidence type="ECO:0000313" key="10">
    <source>
        <dbReference type="EMBL" id="TWG26283.1"/>
    </source>
</evidence>
<keyword evidence="11" id="KW-1185">Reference proteome</keyword>
<feature type="transmembrane region" description="Helical" evidence="8">
    <location>
        <begin position="278"/>
        <end position="296"/>
    </location>
</feature>
<evidence type="ECO:0000256" key="6">
    <source>
        <dbReference type="ARBA" id="ARBA00023136"/>
    </source>
</evidence>
<feature type="transmembrane region" description="Helical" evidence="8">
    <location>
        <begin position="132"/>
        <end position="153"/>
    </location>
</feature>
<feature type="transmembrane region" description="Helical" evidence="8">
    <location>
        <begin position="34"/>
        <end position="54"/>
    </location>
</feature>
<keyword evidence="4 8" id="KW-1133">Transmembrane helix</keyword>
<dbReference type="Proteomes" id="UP000320239">
    <property type="component" value="Unassembled WGS sequence"/>
</dbReference>
<dbReference type="InterPro" id="IPR038770">
    <property type="entry name" value="Na+/solute_symporter_sf"/>
</dbReference>
<keyword evidence="5" id="KW-0406">Ion transport</keyword>
<feature type="transmembrane region" description="Helical" evidence="8">
    <location>
        <begin position="66"/>
        <end position="86"/>
    </location>
</feature>
<evidence type="ECO:0000256" key="4">
    <source>
        <dbReference type="ARBA" id="ARBA00022989"/>
    </source>
</evidence>
<dbReference type="InterPro" id="IPR050794">
    <property type="entry name" value="CPA2_transporter"/>
</dbReference>
<dbReference type="GO" id="GO:1902600">
    <property type="term" value="P:proton transmembrane transport"/>
    <property type="evidence" value="ECO:0007669"/>
    <property type="project" value="InterPro"/>
</dbReference>
<feature type="transmembrane region" description="Helical" evidence="8">
    <location>
        <begin position="372"/>
        <end position="390"/>
    </location>
</feature>
<dbReference type="OrthoDB" id="9793589at2"/>
<feature type="transmembrane region" description="Helical" evidence="8">
    <location>
        <begin position="197"/>
        <end position="218"/>
    </location>
</feature>
<evidence type="ECO:0000256" key="8">
    <source>
        <dbReference type="SAM" id="Phobius"/>
    </source>
</evidence>
<evidence type="ECO:0000259" key="9">
    <source>
        <dbReference type="Pfam" id="PF00999"/>
    </source>
</evidence>
<feature type="transmembrane region" description="Helical" evidence="8">
    <location>
        <begin position="308"/>
        <end position="328"/>
    </location>
</feature>
<dbReference type="GO" id="GO:0016020">
    <property type="term" value="C:membrane"/>
    <property type="evidence" value="ECO:0007669"/>
    <property type="project" value="UniProtKB-SubCell"/>
</dbReference>
<accession>A0A561WQZ2</accession>
<feature type="transmembrane region" description="Helical" evidence="8">
    <location>
        <begin position="247"/>
        <end position="266"/>
    </location>
</feature>
<dbReference type="PANTHER" id="PTHR32468:SF0">
    <property type="entry name" value="K(+)_H(+) ANTIPORTER 1"/>
    <property type="match status" value="1"/>
</dbReference>
<proteinExistence type="predicted"/>
<dbReference type="PANTHER" id="PTHR32468">
    <property type="entry name" value="CATION/H + ANTIPORTER"/>
    <property type="match status" value="1"/>
</dbReference>
<evidence type="ECO:0000256" key="5">
    <source>
        <dbReference type="ARBA" id="ARBA00023065"/>
    </source>
</evidence>
<dbReference type="Pfam" id="PF00999">
    <property type="entry name" value="Na_H_Exchanger"/>
    <property type="match status" value="1"/>
</dbReference>
<comment type="caution">
    <text evidence="10">The sequence shown here is derived from an EMBL/GenBank/DDBJ whole genome shotgun (WGS) entry which is preliminary data.</text>
</comment>
<gene>
    <name evidence="10" type="ORF">FHX34_1011264</name>
</gene>
<evidence type="ECO:0000256" key="7">
    <source>
        <dbReference type="SAM" id="MobiDB-lite"/>
    </source>
</evidence>
<dbReference type="InterPro" id="IPR006153">
    <property type="entry name" value="Cation/H_exchanger_TM"/>
</dbReference>
<reference evidence="10 11" key="1">
    <citation type="submission" date="2019-06" db="EMBL/GenBank/DDBJ databases">
        <title>Sequencing the genomes of 1000 actinobacteria strains.</title>
        <authorList>
            <person name="Klenk H.-P."/>
        </authorList>
    </citation>
    <scope>NUCLEOTIDE SEQUENCE [LARGE SCALE GENOMIC DNA]</scope>
    <source>
        <strain evidence="10 11">DSM 43866</strain>
    </source>
</reference>
<feature type="transmembrane region" description="Helical" evidence="8">
    <location>
        <begin position="98"/>
        <end position="120"/>
    </location>
</feature>
<dbReference type="RefSeq" id="WP_122981681.1">
    <property type="nucleotide sequence ID" value="NZ_BOMX01000028.1"/>
</dbReference>
<feature type="compositionally biased region" description="Basic and acidic residues" evidence="7">
    <location>
        <begin position="406"/>
        <end position="416"/>
    </location>
</feature>
<dbReference type="AlphaFoldDB" id="A0A561WQZ2"/>
<feature type="domain" description="Cation/H+ exchanger transmembrane" evidence="9">
    <location>
        <begin position="16"/>
        <end position="391"/>
    </location>
</feature>
<name>A0A561WQZ2_ACTTI</name>
<sequence>MDSNTIVILLLDLALIAILARAAGALARRFGQPAVIGEVVMGILLGPTVLHGVVAETLFPGQVRGYLIAFANVGIALFMFVTGLEFRRGDGHAPRRAAIGIGLGSIVLPFAMGTSLGAWWDTATPDATPLGAHLFMGLALSVTAFPVLARILDDRGMTRQPLGRLALAGAAFCDLLAWVLLAGVLALGAGGHQPWRLLWLLPYVAVMAACTVLLRRLVQRRAGRLNPVVALAGLLASAASTEWMGLHFVLGAFLFGIVLSGLRGPAGERALKPVRESAEGLGLGLLMPVYFVVAGWQVDLSVLRATQLVQLLVLLAIAVVGKVAGTMVAARVSGLRPREAAILGALMNTRGLTELIVLTAGRQAGLLNDSSYSLLVAMAVLTTLSTGPILNRLQGRPKRAGSASDDTTRESRLQQV</sequence>
<keyword evidence="2" id="KW-0813">Transport</keyword>
<feature type="transmembrane region" description="Helical" evidence="8">
    <location>
        <begin position="165"/>
        <end position="191"/>
    </location>
</feature>
<feature type="transmembrane region" description="Helical" evidence="8">
    <location>
        <begin position="6"/>
        <end position="27"/>
    </location>
</feature>
<evidence type="ECO:0000256" key="3">
    <source>
        <dbReference type="ARBA" id="ARBA00022692"/>
    </source>
</evidence>
<comment type="subcellular location">
    <subcellularLocation>
        <location evidence="1">Membrane</location>
        <topology evidence="1">Multi-pass membrane protein</topology>
    </subcellularLocation>
</comment>
<evidence type="ECO:0000256" key="2">
    <source>
        <dbReference type="ARBA" id="ARBA00022448"/>
    </source>
</evidence>
<dbReference type="EMBL" id="VIWY01000001">
    <property type="protein sequence ID" value="TWG26283.1"/>
    <property type="molecule type" value="Genomic_DNA"/>
</dbReference>
<protein>
    <submittedName>
        <fullName evidence="10">Transporter (CPA2 family)</fullName>
    </submittedName>
</protein>
<dbReference type="Gene3D" id="1.20.1530.20">
    <property type="match status" value="1"/>
</dbReference>
<dbReference type="GO" id="GO:0015297">
    <property type="term" value="F:antiporter activity"/>
    <property type="evidence" value="ECO:0007669"/>
    <property type="project" value="InterPro"/>
</dbReference>
<feature type="region of interest" description="Disordered" evidence="7">
    <location>
        <begin position="392"/>
        <end position="416"/>
    </location>
</feature>
<organism evidence="10 11">
    <name type="scientific">Actinoplanes teichomyceticus</name>
    <dbReference type="NCBI Taxonomy" id="1867"/>
    <lineage>
        <taxon>Bacteria</taxon>
        <taxon>Bacillati</taxon>
        <taxon>Actinomycetota</taxon>
        <taxon>Actinomycetes</taxon>
        <taxon>Micromonosporales</taxon>
        <taxon>Micromonosporaceae</taxon>
        <taxon>Actinoplanes</taxon>
    </lineage>
</organism>